<dbReference type="EMBL" id="FQWB01000008">
    <property type="protein sequence ID" value="SHG91901.1"/>
    <property type="molecule type" value="Genomic_DNA"/>
</dbReference>
<gene>
    <name evidence="1" type="ORF">SAMN05443549_108126</name>
</gene>
<dbReference type="STRING" id="468056.SAMN05443549_108126"/>
<dbReference type="Proteomes" id="UP000184516">
    <property type="component" value="Unassembled WGS sequence"/>
</dbReference>
<keyword evidence="2" id="KW-1185">Reference proteome</keyword>
<accession>A0A1M5NQR7</accession>
<name>A0A1M5NQR7_9FLAO</name>
<reference evidence="2" key="1">
    <citation type="submission" date="2016-11" db="EMBL/GenBank/DDBJ databases">
        <authorList>
            <person name="Varghese N."/>
            <person name="Submissions S."/>
        </authorList>
    </citation>
    <scope>NUCLEOTIDE SEQUENCE [LARGE SCALE GENOMIC DNA]</scope>
    <source>
        <strain evidence="2">DSM 19978</strain>
    </source>
</reference>
<dbReference type="AlphaFoldDB" id="A0A1M5NQR7"/>
<evidence type="ECO:0000313" key="2">
    <source>
        <dbReference type="Proteomes" id="UP000184516"/>
    </source>
</evidence>
<protein>
    <submittedName>
        <fullName evidence="1">Uncharacterized protein</fullName>
    </submittedName>
</protein>
<evidence type="ECO:0000313" key="1">
    <source>
        <dbReference type="EMBL" id="SHG91901.1"/>
    </source>
</evidence>
<organism evidence="1 2">
    <name type="scientific">Flavobacterium fluvii</name>
    <dbReference type="NCBI Taxonomy" id="468056"/>
    <lineage>
        <taxon>Bacteria</taxon>
        <taxon>Pseudomonadati</taxon>
        <taxon>Bacteroidota</taxon>
        <taxon>Flavobacteriia</taxon>
        <taxon>Flavobacteriales</taxon>
        <taxon>Flavobacteriaceae</taxon>
        <taxon>Flavobacterium</taxon>
    </lineage>
</organism>
<proteinExistence type="predicted"/>
<sequence>MIVLYLTQGIKAILIKLISVFKELPPQLLSLYFDLV</sequence>